<feature type="domain" description="HTH cro/C1-type" evidence="4">
    <location>
        <begin position="7"/>
        <end position="61"/>
    </location>
</feature>
<keyword evidence="3" id="KW-1133">Transmembrane helix</keyword>
<accession>A0A0C7G2Y4</accession>
<dbReference type="SUPFAM" id="SSF47413">
    <property type="entry name" value="lambda repressor-like DNA-binding domains"/>
    <property type="match status" value="1"/>
</dbReference>
<dbReference type="PROSITE" id="PS50943">
    <property type="entry name" value="HTH_CROC1"/>
    <property type="match status" value="1"/>
</dbReference>
<dbReference type="InterPro" id="IPR001387">
    <property type="entry name" value="Cro/C1-type_HTH"/>
</dbReference>
<keyword evidence="2" id="KW-0175">Coiled coil</keyword>
<feature type="coiled-coil region" evidence="2">
    <location>
        <begin position="55"/>
        <end position="82"/>
    </location>
</feature>
<evidence type="ECO:0000256" key="2">
    <source>
        <dbReference type="SAM" id="Coils"/>
    </source>
</evidence>
<evidence type="ECO:0000256" key="3">
    <source>
        <dbReference type="SAM" id="Phobius"/>
    </source>
</evidence>
<dbReference type="PANTHER" id="PTHR46558">
    <property type="entry name" value="TRACRIPTIONAL REGULATORY PROTEIN-RELATED-RELATED"/>
    <property type="match status" value="1"/>
</dbReference>
<dbReference type="AlphaFoldDB" id="A0A0C7G2Y4"/>
<protein>
    <submittedName>
        <fullName evidence="5">Transcriptional regulator</fullName>
    </submittedName>
</protein>
<dbReference type="CDD" id="cd00093">
    <property type="entry name" value="HTH_XRE"/>
    <property type="match status" value="1"/>
</dbReference>
<evidence type="ECO:0000256" key="1">
    <source>
        <dbReference type="ARBA" id="ARBA00023125"/>
    </source>
</evidence>
<reference evidence="5 6" key="1">
    <citation type="submission" date="2015-01" db="EMBL/GenBank/DDBJ databases">
        <authorList>
            <person name="Aslett A.Martin."/>
            <person name="De Silva Nishadi"/>
        </authorList>
    </citation>
    <scope>NUCLEOTIDE SEQUENCE [LARGE SCALE GENOMIC DNA]</scope>
    <source>
        <strain evidence="5 6">R28058</strain>
    </source>
</reference>
<feature type="transmembrane region" description="Helical" evidence="3">
    <location>
        <begin position="79"/>
        <end position="103"/>
    </location>
</feature>
<dbReference type="GO" id="GO:0003677">
    <property type="term" value="F:DNA binding"/>
    <property type="evidence" value="ECO:0007669"/>
    <property type="project" value="UniProtKB-KW"/>
</dbReference>
<evidence type="ECO:0000259" key="4">
    <source>
        <dbReference type="PROSITE" id="PS50943"/>
    </source>
</evidence>
<evidence type="ECO:0000313" key="5">
    <source>
        <dbReference type="EMBL" id="CEQ02810.1"/>
    </source>
</evidence>
<dbReference type="RefSeq" id="WP_055341393.1">
    <property type="nucleotide sequence ID" value="NZ_CDNI01000003.1"/>
</dbReference>
<name>A0A0C7G2Y4_PARSO</name>
<keyword evidence="3" id="KW-0812">Transmembrane</keyword>
<dbReference type="SMART" id="SM00530">
    <property type="entry name" value="HTH_XRE"/>
    <property type="match status" value="1"/>
</dbReference>
<dbReference type="OrthoDB" id="9801008at2"/>
<dbReference type="InterPro" id="IPR010982">
    <property type="entry name" value="Lambda_DNA-bd_dom_sf"/>
</dbReference>
<dbReference type="Pfam" id="PF01381">
    <property type="entry name" value="HTH_3"/>
    <property type="match status" value="1"/>
</dbReference>
<dbReference type="Gene3D" id="1.10.260.40">
    <property type="entry name" value="lambda repressor-like DNA-binding domains"/>
    <property type="match status" value="1"/>
</dbReference>
<dbReference type="PANTHER" id="PTHR46558:SF4">
    <property type="entry name" value="DNA-BIDING PHAGE PROTEIN"/>
    <property type="match status" value="1"/>
</dbReference>
<evidence type="ECO:0000313" key="6">
    <source>
        <dbReference type="Proteomes" id="UP000049127"/>
    </source>
</evidence>
<gene>
    <name evidence="5" type="primary">immR_2</name>
    <name evidence="5" type="ORF">R28058_05431</name>
</gene>
<proteinExistence type="predicted"/>
<organism evidence="5 6">
    <name type="scientific">Paraclostridium sordellii</name>
    <name type="common">Clostridium sordellii</name>
    <dbReference type="NCBI Taxonomy" id="1505"/>
    <lineage>
        <taxon>Bacteria</taxon>
        <taxon>Bacillati</taxon>
        <taxon>Bacillota</taxon>
        <taxon>Clostridia</taxon>
        <taxon>Peptostreptococcales</taxon>
        <taxon>Peptostreptococcaceae</taxon>
        <taxon>Paraclostridium</taxon>
    </lineage>
</organism>
<keyword evidence="3" id="KW-0472">Membrane</keyword>
<sequence length="134" mass="15416">MEISEKLRLLRTESGCSQSQVAKELFVSFQAISNWETGKTYPDIRNLIKLSDFYKVSLDELIKEDELLKKKLENNNQNIAKTIGCTLFLFVGIILFLGCIYVYFSKGKFLWLATIGSIFFIIDALLEFKKIISN</sequence>
<keyword evidence="1" id="KW-0238">DNA-binding</keyword>
<feature type="transmembrane region" description="Helical" evidence="3">
    <location>
        <begin position="109"/>
        <end position="128"/>
    </location>
</feature>
<dbReference type="EMBL" id="CEKZ01000003">
    <property type="protein sequence ID" value="CEQ02810.1"/>
    <property type="molecule type" value="Genomic_DNA"/>
</dbReference>
<dbReference type="Proteomes" id="UP000049127">
    <property type="component" value="Unassembled WGS sequence"/>
</dbReference>